<protein>
    <submittedName>
        <fullName evidence="2">Hypothetical_protein</fullName>
    </submittedName>
</protein>
<comment type="caution">
    <text evidence="1">The sequence shown here is derived from an EMBL/GenBank/DDBJ whole genome shotgun (WGS) entry which is preliminary data.</text>
</comment>
<proteinExistence type="predicted"/>
<reference evidence="2 3" key="2">
    <citation type="submission" date="2024-07" db="EMBL/GenBank/DDBJ databases">
        <authorList>
            <person name="Akdeniz Z."/>
        </authorList>
    </citation>
    <scope>NUCLEOTIDE SEQUENCE [LARGE SCALE GENOMIC DNA]</scope>
</reference>
<organism evidence="1">
    <name type="scientific">Hexamita inflata</name>
    <dbReference type="NCBI Taxonomy" id="28002"/>
    <lineage>
        <taxon>Eukaryota</taxon>
        <taxon>Metamonada</taxon>
        <taxon>Diplomonadida</taxon>
        <taxon>Hexamitidae</taxon>
        <taxon>Hexamitinae</taxon>
        <taxon>Hexamita</taxon>
    </lineage>
</organism>
<dbReference type="EMBL" id="CAXDID020000370">
    <property type="protein sequence ID" value="CAL6083225.1"/>
    <property type="molecule type" value="Genomic_DNA"/>
</dbReference>
<evidence type="ECO:0000313" key="2">
    <source>
        <dbReference type="EMBL" id="CAL6083225.1"/>
    </source>
</evidence>
<accession>A0AA86RDB0</accession>
<name>A0AA86RDB0_9EUKA</name>
<dbReference type="EMBL" id="CATOUU010001088">
    <property type="protein sequence ID" value="CAI9971072.1"/>
    <property type="molecule type" value="Genomic_DNA"/>
</dbReference>
<gene>
    <name evidence="1" type="ORF">HINF_LOCUS58717</name>
    <name evidence="2" type="ORF">HINF_LOCUS61622</name>
</gene>
<dbReference type="Proteomes" id="UP001642409">
    <property type="component" value="Unassembled WGS sequence"/>
</dbReference>
<reference evidence="1" key="1">
    <citation type="submission" date="2023-06" db="EMBL/GenBank/DDBJ databases">
        <authorList>
            <person name="Kurt Z."/>
        </authorList>
    </citation>
    <scope>NUCLEOTIDE SEQUENCE</scope>
</reference>
<evidence type="ECO:0000313" key="3">
    <source>
        <dbReference type="Proteomes" id="UP001642409"/>
    </source>
</evidence>
<sequence length="168" mass="19122">MSEDLCGQFGFVSALQGCSEGVCDQASFCAALQTFGANPGDKRAYLRMIPQLARALNISDLLALEYSRKHLQQPKYVLSEPVLLTSISDEQLNDLTDFFIPLEDKTEVNPLSQERNWQKLDEQYFEELTGDNVMWPRFAKMMESGSSVQDAMELREIMRTCALEYCKK</sequence>
<dbReference type="AlphaFoldDB" id="A0AA86RDB0"/>
<evidence type="ECO:0000313" key="1">
    <source>
        <dbReference type="EMBL" id="CAI9971072.1"/>
    </source>
</evidence>
<keyword evidence="3" id="KW-1185">Reference proteome</keyword>